<dbReference type="PANTHER" id="PTHR30013">
    <property type="entry name" value="NIFE / NIFESE HYDROGENASE SMALL SUBUNIT FAMILY MEMBER"/>
    <property type="match status" value="1"/>
</dbReference>
<dbReference type="InterPro" id="IPR037148">
    <property type="entry name" value="NiFe-Hase_small_C_sf"/>
</dbReference>
<evidence type="ECO:0000256" key="2">
    <source>
        <dbReference type="ARBA" id="ARBA00004196"/>
    </source>
</evidence>
<dbReference type="GO" id="GO:0016020">
    <property type="term" value="C:membrane"/>
    <property type="evidence" value="ECO:0007669"/>
    <property type="project" value="TreeGrafter"/>
</dbReference>
<feature type="binding site" evidence="11">
    <location>
        <position position="235"/>
    </location>
    <ligand>
        <name>[3Fe-4S] cluster</name>
        <dbReference type="ChEBI" id="CHEBI:21137"/>
    </ligand>
</feature>
<dbReference type="STRING" id="204536.SULAZ_0748"/>
<feature type="binding site" evidence="11">
    <location>
        <position position="198"/>
    </location>
    <ligand>
        <name>[4Fe-4S] cluster</name>
        <dbReference type="ChEBI" id="CHEBI:49883"/>
        <label>2</label>
    </ligand>
</feature>
<dbReference type="GO" id="GO:0051539">
    <property type="term" value="F:4 iron, 4 sulfur cluster binding"/>
    <property type="evidence" value="ECO:0007669"/>
    <property type="project" value="UniProtKB-KW"/>
</dbReference>
<keyword evidence="10 11" id="KW-0411">Iron-sulfur</keyword>
<dbReference type="GO" id="GO:0008901">
    <property type="term" value="F:ferredoxin hydrogenase activity"/>
    <property type="evidence" value="ECO:0007669"/>
    <property type="project" value="InterPro"/>
</dbReference>
<dbReference type="Proteomes" id="UP000001369">
    <property type="component" value="Chromosome"/>
</dbReference>
<evidence type="ECO:0000256" key="11">
    <source>
        <dbReference type="PIRSR" id="PIRSR000310-1"/>
    </source>
</evidence>
<dbReference type="SUPFAM" id="SSF56770">
    <property type="entry name" value="HydA/Nqo6-like"/>
    <property type="match status" value="1"/>
</dbReference>
<keyword evidence="6 11" id="KW-0479">Metal-binding</keyword>
<comment type="subunit">
    <text evidence="4">Heterodimer of a large and a small subunit.</text>
</comment>
<dbReference type="InterPro" id="IPR006137">
    <property type="entry name" value="NADH_UbQ_OxRdtase-like_20kDa"/>
</dbReference>
<feature type="binding site" evidence="11">
    <location>
        <position position="19"/>
    </location>
    <ligand>
        <name>[4Fe-4S] cluster</name>
        <dbReference type="ChEBI" id="CHEBI:49883"/>
        <label>1</label>
    </ligand>
</feature>
<dbReference type="GO" id="GO:0046872">
    <property type="term" value="F:metal ion binding"/>
    <property type="evidence" value="ECO:0007669"/>
    <property type="project" value="UniProtKB-KW"/>
</dbReference>
<dbReference type="PRINTS" id="PR00614">
    <property type="entry name" value="NIHGNASESMLL"/>
</dbReference>
<evidence type="ECO:0000256" key="5">
    <source>
        <dbReference type="ARBA" id="ARBA00022485"/>
    </source>
</evidence>
<evidence type="ECO:0000313" key="15">
    <source>
        <dbReference type="Proteomes" id="UP000001369"/>
    </source>
</evidence>
<keyword evidence="5 11" id="KW-0004">4Fe-4S</keyword>
<feature type="domain" description="Cytochrome-c3 hydrogenase C-terminal" evidence="13">
    <location>
        <begin position="190"/>
        <end position="268"/>
    </location>
</feature>
<evidence type="ECO:0000256" key="4">
    <source>
        <dbReference type="ARBA" id="ARBA00011771"/>
    </source>
</evidence>
<dbReference type="KEGG" id="saf:SULAZ_0748"/>
<dbReference type="HOGENOM" id="CLU_046107_1_0_0"/>
<evidence type="ECO:0000256" key="8">
    <source>
        <dbReference type="ARBA" id="ARBA00023002"/>
    </source>
</evidence>
<dbReference type="GO" id="GO:0030313">
    <property type="term" value="C:cell envelope"/>
    <property type="evidence" value="ECO:0007669"/>
    <property type="project" value="UniProtKB-SubCell"/>
</dbReference>
<dbReference type="GO" id="GO:0009061">
    <property type="term" value="P:anaerobic respiration"/>
    <property type="evidence" value="ECO:0007669"/>
    <property type="project" value="TreeGrafter"/>
</dbReference>
<feature type="binding site" evidence="11">
    <location>
        <position position="112"/>
    </location>
    <ligand>
        <name>[4Fe-4S] cluster</name>
        <dbReference type="ChEBI" id="CHEBI:49883"/>
        <label>1</label>
    </ligand>
</feature>
<feature type="binding site" evidence="11">
    <location>
        <position position="219"/>
    </location>
    <ligand>
        <name>[4Fe-4S] cluster</name>
        <dbReference type="ChEBI" id="CHEBI:49883"/>
        <label>2</label>
    </ligand>
</feature>
<feature type="binding site" evidence="11">
    <location>
        <position position="158"/>
    </location>
    <ligand>
        <name>[4Fe-4S] cluster</name>
        <dbReference type="ChEBI" id="CHEBI:49883"/>
        <label>1</label>
    </ligand>
</feature>
<keyword evidence="8 14" id="KW-0560">Oxidoreductase</keyword>
<evidence type="ECO:0000256" key="9">
    <source>
        <dbReference type="ARBA" id="ARBA00023004"/>
    </source>
</evidence>
<comment type="cofactor">
    <cofactor evidence="1">
        <name>[4Fe-4S] cluster</name>
        <dbReference type="ChEBI" id="CHEBI:49883"/>
    </cofactor>
</comment>
<dbReference type="eggNOG" id="COG1740">
    <property type="taxonomic scope" value="Bacteria"/>
</dbReference>
<feature type="binding site" evidence="11">
    <location>
        <position position="195"/>
    </location>
    <ligand>
        <name>[4Fe-4S] cluster</name>
        <dbReference type="ChEBI" id="CHEBI:49883"/>
        <label>2</label>
    </ligand>
</feature>
<comment type="similarity">
    <text evidence="3">Belongs to the [NiFe]/[NiFeSe] hydrogenase small subunit family.</text>
</comment>
<feature type="domain" description="NADH:ubiquinone oxidoreductase-like 20kDa subunit" evidence="12">
    <location>
        <begin position="19"/>
        <end position="171"/>
    </location>
</feature>
<dbReference type="GO" id="GO:0009375">
    <property type="term" value="C:ferredoxin hydrogenase complex"/>
    <property type="evidence" value="ECO:0007669"/>
    <property type="project" value="InterPro"/>
</dbReference>
<dbReference type="InterPro" id="IPR027394">
    <property type="entry name" value="Cytochrome-c3_hydrogenase_C"/>
</dbReference>
<proteinExistence type="inferred from homology"/>
<sequence>MAGTKKGLKNLVWIQGLTCNGNSHSFLSINDTMLDVFLSNINILYHPMLTSEMEFKDVYKLLLSGKESLNFLVVEGAVNTKKDEVFFQGFDVFEILNNLKDKSDYILAVGNCACYGNFPALYNENVKGLQYRFKDKGGFLGEDFKTKSGYPIINITGCPAHPEWIVRTILSLNFGYDIKLDNLNRPKDFYMYLAHDGCIRNEYFEWKVEAHEFGTKEGCLFYELGCRGPLTHSPCNKILWNEKSSKTRSGMPCIGCTEFDFPLRSKYFETKTNIGIPEEVPLGVTKRAYIMLSGVAKTFTNQRLNKKLEDTD</sequence>
<evidence type="ECO:0000259" key="13">
    <source>
        <dbReference type="Pfam" id="PF14720"/>
    </source>
</evidence>
<gene>
    <name evidence="14" type="primary">hybA</name>
    <name evidence="14" type="ordered locus">SULAZ_0748</name>
</gene>
<feature type="binding site" evidence="11">
    <location>
        <position position="256"/>
    </location>
    <ligand>
        <name>[3Fe-4S] cluster</name>
        <dbReference type="ChEBI" id="CHEBI:21137"/>
    </ligand>
</feature>
<dbReference type="GO" id="GO:0033748">
    <property type="term" value="F:hydrogenase (acceptor) activity"/>
    <property type="evidence" value="ECO:0007669"/>
    <property type="project" value="UniProtKB-EC"/>
</dbReference>
<dbReference type="Pfam" id="PF14720">
    <property type="entry name" value="NiFe_hyd_SSU_C"/>
    <property type="match status" value="1"/>
</dbReference>
<organism evidence="14 15">
    <name type="scientific">Sulfurihydrogenibium azorense (strain DSM 15241 / OCM 825 / Az-Fu1)</name>
    <dbReference type="NCBI Taxonomy" id="204536"/>
    <lineage>
        <taxon>Bacteria</taxon>
        <taxon>Pseudomonadati</taxon>
        <taxon>Aquificota</taxon>
        <taxon>Aquificia</taxon>
        <taxon>Aquificales</taxon>
        <taxon>Hydrogenothermaceae</taxon>
        <taxon>Sulfurihydrogenibium</taxon>
    </lineage>
</organism>
<keyword evidence="11" id="KW-0003">3Fe-4S</keyword>
<dbReference type="InterPro" id="IPR001821">
    <property type="entry name" value="NiFe_hydrogenase_ssu"/>
</dbReference>
<evidence type="ECO:0000256" key="10">
    <source>
        <dbReference type="ARBA" id="ARBA00023014"/>
    </source>
</evidence>
<feature type="binding site" evidence="11">
    <location>
        <position position="253"/>
    </location>
    <ligand>
        <name>[3Fe-4S] cluster</name>
        <dbReference type="ChEBI" id="CHEBI:21137"/>
    </ligand>
</feature>
<dbReference type="EC" id="1.12.99.6" evidence="14"/>
<dbReference type="GO" id="GO:0051538">
    <property type="term" value="F:3 iron, 4 sulfur cluster binding"/>
    <property type="evidence" value="ECO:0007669"/>
    <property type="project" value="UniProtKB-KW"/>
</dbReference>
<evidence type="ECO:0000256" key="1">
    <source>
        <dbReference type="ARBA" id="ARBA00001966"/>
    </source>
</evidence>
<dbReference type="EMBL" id="CP001229">
    <property type="protein sequence ID" value="ACN98768.1"/>
    <property type="molecule type" value="Genomic_DNA"/>
</dbReference>
<protein>
    <submittedName>
        <fullName evidence="14">Hydrogenase-2, small subunit</fullName>
        <ecNumber evidence="14">1.12.99.6</ecNumber>
    </submittedName>
</protein>
<feature type="binding site" evidence="11">
    <location>
        <position position="226"/>
    </location>
    <ligand>
        <name>[4Fe-4S] cluster</name>
        <dbReference type="ChEBI" id="CHEBI:49883"/>
        <label>2</label>
    </ligand>
</feature>
<dbReference type="Gene3D" id="3.40.50.700">
    <property type="entry name" value="NADH:ubiquinone oxidoreductase-like, 20kDa subunit"/>
    <property type="match status" value="1"/>
</dbReference>
<dbReference type="GO" id="GO:0009055">
    <property type="term" value="F:electron transfer activity"/>
    <property type="evidence" value="ECO:0007669"/>
    <property type="project" value="TreeGrafter"/>
</dbReference>
<reference evidence="14 15" key="1">
    <citation type="journal article" date="2009" name="J. Bacteriol.">
        <title>Complete and draft genome sequences of six members of the Aquificales.</title>
        <authorList>
            <person name="Reysenbach A.L."/>
            <person name="Hamamura N."/>
            <person name="Podar M."/>
            <person name="Griffiths E."/>
            <person name="Ferreira S."/>
            <person name="Hochstein R."/>
            <person name="Heidelberg J."/>
            <person name="Johnson J."/>
            <person name="Mead D."/>
            <person name="Pohorille A."/>
            <person name="Sarmiento M."/>
            <person name="Schweighofer K."/>
            <person name="Seshadri R."/>
            <person name="Voytek M.A."/>
        </authorList>
    </citation>
    <scope>NUCLEOTIDE SEQUENCE [LARGE SCALE GENOMIC DNA]</scope>
    <source>
        <strain evidence="15">Az-Fu1 / DSM 15241 / OCM 825</strain>
    </source>
</reference>
<dbReference type="AlphaFoldDB" id="C1DUE6"/>
<comment type="subcellular location">
    <subcellularLocation>
        <location evidence="2">Cell envelope</location>
    </subcellularLocation>
</comment>
<dbReference type="Gene3D" id="4.10.480.10">
    <property type="entry name" value="Cytochrome-c3 hydrogenase, C-terminal domain"/>
    <property type="match status" value="1"/>
</dbReference>
<dbReference type="PANTHER" id="PTHR30013:SF5">
    <property type="entry name" value="HYDROGENASE SMALL SUBUNIT"/>
    <property type="match status" value="1"/>
</dbReference>
<dbReference type="InterPro" id="IPR037024">
    <property type="entry name" value="NiFe_Hase_small_N_sf"/>
</dbReference>
<accession>C1DUE6</accession>
<dbReference type="Pfam" id="PF01058">
    <property type="entry name" value="Oxidored_q6"/>
    <property type="match status" value="1"/>
</dbReference>
<evidence type="ECO:0000259" key="12">
    <source>
        <dbReference type="Pfam" id="PF01058"/>
    </source>
</evidence>
<keyword evidence="15" id="KW-1185">Reference proteome</keyword>
<evidence type="ECO:0000313" key="14">
    <source>
        <dbReference type="EMBL" id="ACN98768.1"/>
    </source>
</evidence>
<keyword evidence="9 11" id="KW-0408">Iron</keyword>
<dbReference type="GO" id="GO:0044569">
    <property type="term" value="C:[Ni-Fe] hydrogenase complex"/>
    <property type="evidence" value="ECO:0007669"/>
    <property type="project" value="TreeGrafter"/>
</dbReference>
<keyword evidence="7" id="KW-0732">Signal</keyword>
<name>C1DUE6_SULAA</name>
<evidence type="ECO:0000256" key="7">
    <source>
        <dbReference type="ARBA" id="ARBA00022729"/>
    </source>
</evidence>
<evidence type="ECO:0000256" key="3">
    <source>
        <dbReference type="ARBA" id="ARBA00006605"/>
    </source>
</evidence>
<dbReference type="PIRSF" id="PIRSF000310">
    <property type="entry name" value="NiFe_hyd_ssu"/>
    <property type="match status" value="1"/>
</dbReference>
<evidence type="ECO:0000256" key="6">
    <source>
        <dbReference type="ARBA" id="ARBA00022723"/>
    </source>
</evidence>